<organism evidence="2 3">
    <name type="scientific">Erwinia phage Faunus</name>
    <dbReference type="NCBI Taxonomy" id="2182346"/>
    <lineage>
        <taxon>Viruses</taxon>
        <taxon>Duplodnaviria</taxon>
        <taxon>Heunggongvirae</taxon>
        <taxon>Uroviricota</taxon>
        <taxon>Caudoviricetes</taxon>
        <taxon>Chaseviridae</taxon>
        <taxon>Cleopatravirinae</taxon>
        <taxon>Faunusvirus</taxon>
        <taxon>Faunusvirus faunus</taxon>
    </lineage>
</organism>
<name>A0A2U8UWW6_9CAUD</name>
<reference evidence="2 3" key="1">
    <citation type="submission" date="2018-04" db="EMBL/GenBank/DDBJ databases">
        <title>Phage therapy in agriculture - a green tech approach to combat plant pathogenic bacteria.</title>
        <authorList>
            <person name="Djurhuus A.M."/>
            <person name="Carstens A.B."/>
            <person name="Hansen L.H."/>
        </authorList>
    </citation>
    <scope>NUCLEOTIDE SEQUENCE [LARGE SCALE GENOMIC DNA]</scope>
</reference>
<evidence type="ECO:0000256" key="1">
    <source>
        <dbReference type="SAM" id="MobiDB-lite"/>
    </source>
</evidence>
<sequence length="45" mass="5096">MDLSKFLEETDFEEVSKSNEKRQDELDKEAASVEVVNDCGDACKI</sequence>
<accession>A0A2U8UWW6</accession>
<dbReference type="GeneID" id="54992658"/>
<proteinExistence type="predicted"/>
<dbReference type="RefSeq" id="YP_009802124.1">
    <property type="nucleotide sequence ID" value="NC_047978.1"/>
</dbReference>
<dbReference type="KEGG" id="vg:54992658"/>
<evidence type="ECO:0000313" key="2">
    <source>
        <dbReference type="EMBL" id="AWN08614.1"/>
    </source>
</evidence>
<feature type="region of interest" description="Disordered" evidence="1">
    <location>
        <begin position="1"/>
        <end position="30"/>
    </location>
</feature>
<dbReference type="EMBL" id="MH191398">
    <property type="protein sequence ID" value="AWN08614.1"/>
    <property type="molecule type" value="Genomic_DNA"/>
</dbReference>
<dbReference type="Proteomes" id="UP000246222">
    <property type="component" value="Segment"/>
</dbReference>
<keyword evidence="3" id="KW-1185">Reference proteome</keyword>
<evidence type="ECO:0000313" key="3">
    <source>
        <dbReference type="Proteomes" id="UP000246222"/>
    </source>
</evidence>
<protein>
    <submittedName>
        <fullName evidence="2">Uncharacterized protein</fullName>
    </submittedName>
</protein>